<gene>
    <name evidence="5" type="primary">HSPA4L</name>
    <name evidence="5" type="ORF">TNIN_410431</name>
</gene>
<evidence type="ECO:0000313" key="5">
    <source>
        <dbReference type="EMBL" id="GFY51119.1"/>
    </source>
</evidence>
<dbReference type="CDD" id="cd10228">
    <property type="entry name" value="ASKHA_NBD_HSP70_HSPA4_like"/>
    <property type="match status" value="1"/>
</dbReference>
<keyword evidence="5" id="KW-0346">Stress response</keyword>
<dbReference type="SUPFAM" id="SSF100934">
    <property type="entry name" value="Heat shock protein 70kD (HSP70), C-terminal subdomain"/>
    <property type="match status" value="2"/>
</dbReference>
<comment type="caution">
    <text evidence="5">The sequence shown here is derived from an EMBL/GenBank/DDBJ whole genome shotgun (WGS) entry which is preliminary data.</text>
</comment>
<dbReference type="SUPFAM" id="SSF53067">
    <property type="entry name" value="Actin-like ATPase domain"/>
    <property type="match status" value="2"/>
</dbReference>
<dbReference type="GO" id="GO:0005524">
    <property type="term" value="F:ATP binding"/>
    <property type="evidence" value="ECO:0007669"/>
    <property type="project" value="UniProtKB-KW"/>
</dbReference>
<dbReference type="InterPro" id="IPR043129">
    <property type="entry name" value="ATPase_NBD"/>
</dbReference>
<evidence type="ECO:0000256" key="2">
    <source>
        <dbReference type="ARBA" id="ARBA00022741"/>
    </source>
</evidence>
<dbReference type="Gene3D" id="1.20.1270.10">
    <property type="match status" value="1"/>
</dbReference>
<dbReference type="PANTHER" id="PTHR45639">
    <property type="entry name" value="HSC70CB, ISOFORM G-RELATED"/>
    <property type="match status" value="1"/>
</dbReference>
<dbReference type="SUPFAM" id="SSF100920">
    <property type="entry name" value="Heat shock protein 70kD (HSP70), peptide-binding domain"/>
    <property type="match status" value="1"/>
</dbReference>
<evidence type="ECO:0000256" key="1">
    <source>
        <dbReference type="ARBA" id="ARBA00007381"/>
    </source>
</evidence>
<dbReference type="Gene3D" id="3.90.640.10">
    <property type="entry name" value="Actin, Chain A, domain 4"/>
    <property type="match status" value="1"/>
</dbReference>
<dbReference type="FunFam" id="3.90.640.10:FF:000004">
    <property type="entry name" value="Heat shock 70 kDa protein 4"/>
    <property type="match status" value="1"/>
</dbReference>
<feature type="compositionally biased region" description="Basic and acidic residues" evidence="4">
    <location>
        <begin position="817"/>
        <end position="830"/>
    </location>
</feature>
<dbReference type="Pfam" id="PF00012">
    <property type="entry name" value="HSP70"/>
    <property type="match status" value="1"/>
</dbReference>
<name>A0A8X6XEQ2_9ARAC</name>
<feature type="compositionally biased region" description="Basic and acidic residues" evidence="4">
    <location>
        <begin position="556"/>
        <end position="567"/>
    </location>
</feature>
<feature type="compositionally biased region" description="Basic and acidic residues" evidence="4">
    <location>
        <begin position="788"/>
        <end position="798"/>
    </location>
</feature>
<feature type="region of interest" description="Disordered" evidence="4">
    <location>
        <begin position="776"/>
        <end position="842"/>
    </location>
</feature>
<evidence type="ECO:0000256" key="3">
    <source>
        <dbReference type="ARBA" id="ARBA00022840"/>
    </source>
</evidence>
<feature type="region of interest" description="Disordered" evidence="4">
    <location>
        <begin position="502"/>
        <end position="573"/>
    </location>
</feature>
<keyword evidence="6" id="KW-1185">Reference proteome</keyword>
<evidence type="ECO:0000313" key="6">
    <source>
        <dbReference type="Proteomes" id="UP000886998"/>
    </source>
</evidence>
<feature type="compositionally biased region" description="Basic and acidic residues" evidence="4">
    <location>
        <begin position="512"/>
        <end position="525"/>
    </location>
</feature>
<dbReference type="OrthoDB" id="434160at2759"/>
<dbReference type="PANTHER" id="PTHR45639:SF4">
    <property type="entry name" value="HSC70CB, ISOFORM G"/>
    <property type="match status" value="1"/>
</dbReference>
<dbReference type="FunFam" id="3.30.30.30:FF:000002">
    <property type="entry name" value="Heat shock 70 kDa protein 4"/>
    <property type="match status" value="1"/>
</dbReference>
<dbReference type="InterPro" id="IPR013126">
    <property type="entry name" value="Hsp_70_fam"/>
</dbReference>
<dbReference type="GO" id="GO:0005634">
    <property type="term" value="C:nucleus"/>
    <property type="evidence" value="ECO:0007669"/>
    <property type="project" value="TreeGrafter"/>
</dbReference>
<dbReference type="FunFam" id="3.30.420.40:FF:000171">
    <property type="entry name" value="Heat shock 70 kDa protein 4"/>
    <property type="match status" value="1"/>
</dbReference>
<dbReference type="PRINTS" id="PR00301">
    <property type="entry name" value="HEATSHOCK70"/>
</dbReference>
<dbReference type="GO" id="GO:0005829">
    <property type="term" value="C:cytosol"/>
    <property type="evidence" value="ECO:0007669"/>
    <property type="project" value="TreeGrafter"/>
</dbReference>
<dbReference type="Gene3D" id="3.30.30.30">
    <property type="match status" value="1"/>
</dbReference>
<dbReference type="InterPro" id="IPR029048">
    <property type="entry name" value="HSP70_C_sf"/>
</dbReference>
<organism evidence="5 6">
    <name type="scientific">Trichonephila inaurata madagascariensis</name>
    <dbReference type="NCBI Taxonomy" id="2747483"/>
    <lineage>
        <taxon>Eukaryota</taxon>
        <taxon>Metazoa</taxon>
        <taxon>Ecdysozoa</taxon>
        <taxon>Arthropoda</taxon>
        <taxon>Chelicerata</taxon>
        <taxon>Arachnida</taxon>
        <taxon>Araneae</taxon>
        <taxon>Araneomorphae</taxon>
        <taxon>Entelegynae</taxon>
        <taxon>Araneoidea</taxon>
        <taxon>Nephilidae</taxon>
        <taxon>Trichonephila</taxon>
        <taxon>Trichonephila inaurata</taxon>
    </lineage>
</organism>
<reference evidence="5" key="1">
    <citation type="submission" date="2020-08" db="EMBL/GenBank/DDBJ databases">
        <title>Multicomponent nature underlies the extraordinary mechanical properties of spider dragline silk.</title>
        <authorList>
            <person name="Kono N."/>
            <person name="Nakamura H."/>
            <person name="Mori M."/>
            <person name="Yoshida Y."/>
            <person name="Ohtoshi R."/>
            <person name="Malay A.D."/>
            <person name="Moran D.A.P."/>
            <person name="Tomita M."/>
            <person name="Numata K."/>
            <person name="Arakawa K."/>
        </authorList>
    </citation>
    <scope>NUCLEOTIDE SEQUENCE</scope>
</reference>
<feature type="compositionally biased region" description="Polar residues" evidence="4">
    <location>
        <begin position="799"/>
        <end position="816"/>
    </location>
</feature>
<dbReference type="EMBL" id="BMAV01007906">
    <property type="protein sequence ID" value="GFY51119.1"/>
    <property type="molecule type" value="Genomic_DNA"/>
</dbReference>
<dbReference type="Proteomes" id="UP000886998">
    <property type="component" value="Unassembled WGS sequence"/>
</dbReference>
<dbReference type="FunFam" id="1.20.1270.10:FF:000002">
    <property type="entry name" value="Heat shock 70 kDa protein 4"/>
    <property type="match status" value="1"/>
</dbReference>
<comment type="similarity">
    <text evidence="1">Belongs to the heat shock protein 70 family.</text>
</comment>
<keyword evidence="3" id="KW-0067">ATP-binding</keyword>
<dbReference type="AlphaFoldDB" id="A0A8X6XEQ2"/>
<feature type="compositionally biased region" description="Polar residues" evidence="4">
    <location>
        <begin position="831"/>
        <end position="842"/>
    </location>
</feature>
<dbReference type="Gene3D" id="2.60.34.10">
    <property type="entry name" value="Substrate Binding Domain Of DNAk, Chain A, domain 1"/>
    <property type="match status" value="1"/>
</dbReference>
<sequence length="842" mass="95868">MSVIGIDIGNENCYIAVARAGGIETIANEYSQRSTPTYVAFGEKTRDLGVTAKNKQITNLKNTLFSFKRLIGRKYNDPVIQSELQYVPFQTCELPNGDVGVKVNYLQEQTVFTIPQVMAMMFTKLKEIAESNLRIKVQDCVVSVPIYYTDAERRAILNSAEIAGLNVLRLMNEPTAVALAYGFYKQDLPEDKPKNVVFVDLGNASLQATAVAFTKGKLKVLGSTWNRHLGGRDFDNVLVRHFVEEFNEKYKLDVFSNSRAVIRLLQECEKLKKQMSANSLEMPLNIECFMNDKDVSGRMKREVFEKLSEQILQLVEHTLRKLLHYTHLKPEDIDSVQVVGGSSRIPAFKSLIQKVFGKEPSTTLNQDEAIARGCALQCAMLSPTFKVRDFAITDIQPYPLKIVYRAMKTEDESETDIFPAFHPVPFSRLLTFFRTEPLTIDIYYADKTLPVGDLKLGSFTVLNINATPEGESIKVKVKVRINIHGVVSLSSAYMVEKVNAVPNEQENSQTEDSTKDSENKQKPEAMESENNTSQQPPNGEISPEEMNEETQSNKINKQENEKKGSEQKKHKNLVKTTELPIKCEVSSELSKDVLNDFIEKEAKMIMQDKLEKEKADSKNAVEEYVYDFRGKLSAELEKFVTDQERDQLRQILEDTENWLYDEGEDQQKSVYVQKLDYLKKHGDPILFRYTEWEQRPAALNALGTSLQLVHKALQSYEAKEELYAHIDKEDMLKVKNIWEQKDQWHGQYLQPLAKLQPHEDPPVTVATIKKEKEDLESQVWPILSKPKPKVEPPADEKNVNGQPQTDSEMQDTSNTSEKVDKPTETSDEKACNQSHPESMETN</sequence>
<dbReference type="InterPro" id="IPR029047">
    <property type="entry name" value="HSP70_peptide-bd_sf"/>
</dbReference>
<accession>A0A8X6XEQ2</accession>
<keyword evidence="2" id="KW-0547">Nucleotide-binding</keyword>
<protein>
    <submittedName>
        <fullName evidence="5">Heat shock 70 kDa protein 4L</fullName>
    </submittedName>
</protein>
<dbReference type="FunFam" id="3.30.420.40:FF:000495">
    <property type="entry name" value="Heat shock protein 4b"/>
    <property type="match status" value="1"/>
</dbReference>
<proteinExistence type="inferred from homology"/>
<evidence type="ECO:0000256" key="4">
    <source>
        <dbReference type="SAM" id="MobiDB-lite"/>
    </source>
</evidence>
<feature type="compositionally biased region" description="Polar residues" evidence="4">
    <location>
        <begin position="502"/>
        <end position="511"/>
    </location>
</feature>
<dbReference type="Gene3D" id="3.30.420.40">
    <property type="match status" value="2"/>
</dbReference>
<dbReference type="GO" id="GO:0140662">
    <property type="term" value="F:ATP-dependent protein folding chaperone"/>
    <property type="evidence" value="ECO:0007669"/>
    <property type="project" value="InterPro"/>
</dbReference>
<feature type="compositionally biased region" description="Polar residues" evidence="4">
    <location>
        <begin position="528"/>
        <end position="537"/>
    </location>
</feature>